<name>A0A367RR62_9NOSO</name>
<dbReference type="GO" id="GO:0016652">
    <property type="term" value="F:oxidoreductase activity, acting on NAD(P)H as acceptor"/>
    <property type="evidence" value="ECO:0007669"/>
    <property type="project" value="UniProtKB-UniRule"/>
</dbReference>
<dbReference type="InterPro" id="IPR029039">
    <property type="entry name" value="Flavoprotein-like_sf"/>
</dbReference>
<dbReference type="PANTHER" id="PTHR43741:SF4">
    <property type="entry name" value="FMN-DEPENDENT NADH:QUINONE OXIDOREDUCTASE"/>
    <property type="match status" value="1"/>
</dbReference>
<evidence type="ECO:0000259" key="7">
    <source>
        <dbReference type="Pfam" id="PF02525"/>
    </source>
</evidence>
<dbReference type="SUPFAM" id="SSF52218">
    <property type="entry name" value="Flavoproteins"/>
    <property type="match status" value="1"/>
</dbReference>
<dbReference type="Proteomes" id="UP000252107">
    <property type="component" value="Unassembled WGS sequence"/>
</dbReference>
<dbReference type="HAMAP" id="MF_01216">
    <property type="entry name" value="Azoreductase_type1"/>
    <property type="match status" value="1"/>
</dbReference>
<comment type="subunit">
    <text evidence="6">Homodimer.</text>
</comment>
<comment type="catalytic activity">
    <reaction evidence="5">
        <text>N,N-dimethyl-1,4-phenylenediamine + anthranilate + 2 NAD(+) = 2-(4-dimethylaminophenyl)diazenylbenzoate + 2 NADH + 2 H(+)</text>
        <dbReference type="Rhea" id="RHEA:55872"/>
        <dbReference type="ChEBI" id="CHEBI:15378"/>
        <dbReference type="ChEBI" id="CHEBI:15783"/>
        <dbReference type="ChEBI" id="CHEBI:16567"/>
        <dbReference type="ChEBI" id="CHEBI:57540"/>
        <dbReference type="ChEBI" id="CHEBI:57945"/>
        <dbReference type="ChEBI" id="CHEBI:71579"/>
        <dbReference type="EC" id="1.7.1.17"/>
    </reaction>
    <physiologicalReaction direction="right-to-left" evidence="5">
        <dbReference type="Rhea" id="RHEA:55874"/>
    </physiologicalReaction>
</comment>
<accession>A0A367RR62</accession>
<proteinExistence type="inferred from homology"/>
<dbReference type="Gene3D" id="3.40.50.360">
    <property type="match status" value="1"/>
</dbReference>
<dbReference type="GO" id="GO:0009055">
    <property type="term" value="F:electron transfer activity"/>
    <property type="evidence" value="ECO:0007669"/>
    <property type="project" value="UniProtKB-UniRule"/>
</dbReference>
<comment type="caution">
    <text evidence="8">The sequence shown here is derived from an EMBL/GenBank/DDBJ whole genome shotgun (WGS) entry which is preliminary data.</text>
</comment>
<dbReference type="InterPro" id="IPR003680">
    <property type="entry name" value="Flavodoxin_fold"/>
</dbReference>
<comment type="catalytic activity">
    <reaction evidence="6">
        <text>2 a quinone + NADH + H(+) = 2 a 1,4-benzosemiquinone + NAD(+)</text>
        <dbReference type="Rhea" id="RHEA:65952"/>
        <dbReference type="ChEBI" id="CHEBI:15378"/>
        <dbReference type="ChEBI" id="CHEBI:57540"/>
        <dbReference type="ChEBI" id="CHEBI:57945"/>
        <dbReference type="ChEBI" id="CHEBI:132124"/>
        <dbReference type="ChEBI" id="CHEBI:134225"/>
    </reaction>
</comment>
<dbReference type="EC" id="1.7.1.17" evidence="6"/>
<keyword evidence="3 6" id="KW-0560">Oxidoreductase</keyword>
<dbReference type="AlphaFoldDB" id="A0A367RR62"/>
<evidence type="ECO:0000313" key="8">
    <source>
        <dbReference type="EMBL" id="RCJ39056.1"/>
    </source>
</evidence>
<dbReference type="Pfam" id="PF02525">
    <property type="entry name" value="Flavodoxin_2"/>
    <property type="match status" value="1"/>
</dbReference>
<organism evidence="8 9">
    <name type="scientific">Nostoc minutum NIES-26</name>
    <dbReference type="NCBI Taxonomy" id="1844469"/>
    <lineage>
        <taxon>Bacteria</taxon>
        <taxon>Bacillati</taxon>
        <taxon>Cyanobacteriota</taxon>
        <taxon>Cyanophyceae</taxon>
        <taxon>Nostocales</taxon>
        <taxon>Nostocaceae</taxon>
        <taxon>Nostoc</taxon>
    </lineage>
</organism>
<evidence type="ECO:0000256" key="2">
    <source>
        <dbReference type="ARBA" id="ARBA00022643"/>
    </source>
</evidence>
<keyword evidence="2 6" id="KW-0288">FMN</keyword>
<gene>
    <name evidence="6" type="primary">azoR</name>
    <name evidence="8" type="ORF">A6770_39250</name>
</gene>
<evidence type="ECO:0000256" key="6">
    <source>
        <dbReference type="HAMAP-Rule" id="MF_01216"/>
    </source>
</evidence>
<dbReference type="GO" id="GO:0010181">
    <property type="term" value="F:FMN binding"/>
    <property type="evidence" value="ECO:0007669"/>
    <property type="project" value="UniProtKB-UniRule"/>
</dbReference>
<dbReference type="GO" id="GO:0016655">
    <property type="term" value="F:oxidoreductase activity, acting on NAD(P)H, quinone or similar compound as acceptor"/>
    <property type="evidence" value="ECO:0007669"/>
    <property type="project" value="InterPro"/>
</dbReference>
<comment type="cofactor">
    <cofactor evidence="6">
        <name>FMN</name>
        <dbReference type="ChEBI" id="CHEBI:58210"/>
    </cofactor>
    <text evidence="6">Binds 1 FMN per subunit.</text>
</comment>
<evidence type="ECO:0000256" key="3">
    <source>
        <dbReference type="ARBA" id="ARBA00023002"/>
    </source>
</evidence>
<evidence type="ECO:0000256" key="4">
    <source>
        <dbReference type="ARBA" id="ARBA00023027"/>
    </source>
</evidence>
<feature type="binding site" evidence="6">
    <location>
        <position position="9"/>
    </location>
    <ligand>
        <name>FMN</name>
        <dbReference type="ChEBI" id="CHEBI:58210"/>
    </ligand>
</feature>
<dbReference type="PANTHER" id="PTHR43741">
    <property type="entry name" value="FMN-DEPENDENT NADH-AZOREDUCTASE 1"/>
    <property type="match status" value="1"/>
</dbReference>
<dbReference type="InterPro" id="IPR050104">
    <property type="entry name" value="FMN-dep_NADH:Q_OxRdtase_AzoR1"/>
</dbReference>
<comment type="function">
    <text evidence="6">Quinone reductase that provides resistance to thiol-specific stress caused by electrophilic quinones.</text>
</comment>
<keyword evidence="9" id="KW-1185">Reference proteome</keyword>
<comment type="similarity">
    <text evidence="6">Belongs to the azoreductase type 1 family.</text>
</comment>
<feature type="binding site" evidence="6">
    <location>
        <begin position="139"/>
        <end position="142"/>
    </location>
    <ligand>
        <name>FMN</name>
        <dbReference type="ChEBI" id="CHEBI:58210"/>
    </ligand>
</feature>
<evidence type="ECO:0000256" key="5">
    <source>
        <dbReference type="ARBA" id="ARBA00048542"/>
    </source>
</evidence>
<dbReference type="InterPro" id="IPR023048">
    <property type="entry name" value="NADH:quinone_OxRdtase_FMN_depd"/>
</dbReference>
<protein>
    <recommendedName>
        <fullName evidence="6">FMN dependent NADH:quinone oxidoreductase</fullName>
        <ecNumber evidence="6">1.6.5.-</ecNumber>
    </recommendedName>
    <alternativeName>
        <fullName evidence="6">Azo-dye reductase</fullName>
    </alternativeName>
    <alternativeName>
        <fullName evidence="6">FMN-dependent NADH-azo compound oxidoreductase</fullName>
    </alternativeName>
    <alternativeName>
        <fullName evidence="6">FMN-dependent NADH-azoreductase</fullName>
        <ecNumber evidence="6">1.7.1.17</ecNumber>
    </alternativeName>
</protein>
<sequence length="207" mass="23106">MKLLHLDSSPRGERSISRTLTQQFVSLWKQMHPDVPVIYRDLGRYPVPAIDEAWIAAAFCPPAQLTPELQSALMISDELIAELLAANLYIFGIPMYNYSVPASFKAYIDQIVRVRRTFVVGADGYKGLLKDKKALVITTRGGSYAGEPLDFQEPYLRAVFDFIGVTDVTFIHAENLAIGSEERQLAIATAHKAIQQVVETWQSSTCI</sequence>
<comment type="caution">
    <text evidence="6">Lacks conserved residue(s) required for the propagation of feature annotation.</text>
</comment>
<comment type="function">
    <text evidence="6">Also exhibits azoreductase activity. Catalyzes the reductive cleavage of the azo bond in aromatic azo compounds to the corresponding amines.</text>
</comment>
<feature type="domain" description="Flavodoxin-like fold" evidence="7">
    <location>
        <begin position="1"/>
        <end position="196"/>
    </location>
</feature>
<reference evidence="8" key="1">
    <citation type="submission" date="2016-04" db="EMBL/GenBank/DDBJ databases">
        <authorList>
            <person name="Tabuchi Yagui T.R."/>
        </authorList>
    </citation>
    <scope>NUCLEOTIDE SEQUENCE [LARGE SCALE GENOMIC DNA]</scope>
    <source>
        <strain evidence="8">NIES-26</strain>
    </source>
</reference>
<evidence type="ECO:0000313" key="9">
    <source>
        <dbReference type="Proteomes" id="UP000252107"/>
    </source>
</evidence>
<keyword evidence="4 6" id="KW-0520">NAD</keyword>
<evidence type="ECO:0000256" key="1">
    <source>
        <dbReference type="ARBA" id="ARBA00022630"/>
    </source>
</evidence>
<keyword evidence="1 6" id="KW-0285">Flavoprotein</keyword>
<dbReference type="EC" id="1.6.5.-" evidence="6"/>
<feature type="binding site" evidence="6">
    <location>
        <begin position="15"/>
        <end position="17"/>
    </location>
    <ligand>
        <name>FMN</name>
        <dbReference type="ChEBI" id="CHEBI:58210"/>
    </ligand>
</feature>
<dbReference type="EMBL" id="LXQD01000084">
    <property type="protein sequence ID" value="RCJ39056.1"/>
    <property type="molecule type" value="Genomic_DNA"/>
</dbReference>